<dbReference type="SUPFAM" id="SSF88659">
    <property type="entry name" value="Sigma3 and sigma4 domains of RNA polymerase sigma factors"/>
    <property type="match status" value="1"/>
</dbReference>
<feature type="domain" description="RNA polymerase sigma-70 region 2" evidence="5">
    <location>
        <begin position="22"/>
        <end position="87"/>
    </location>
</feature>
<dbReference type="InterPro" id="IPR013249">
    <property type="entry name" value="RNA_pol_sigma70_r4_t2"/>
</dbReference>
<dbReference type="EMBL" id="DYVS01000052">
    <property type="protein sequence ID" value="HJF69605.1"/>
    <property type="molecule type" value="Genomic_DNA"/>
</dbReference>
<dbReference type="Gene3D" id="1.10.10.10">
    <property type="entry name" value="Winged helix-like DNA-binding domain superfamily/Winged helix DNA-binding domain"/>
    <property type="match status" value="1"/>
</dbReference>
<dbReference type="GO" id="GO:0003677">
    <property type="term" value="F:DNA binding"/>
    <property type="evidence" value="ECO:0007669"/>
    <property type="project" value="InterPro"/>
</dbReference>
<dbReference type="SUPFAM" id="SSF88946">
    <property type="entry name" value="Sigma2 domain of RNA polymerase sigma factors"/>
    <property type="match status" value="1"/>
</dbReference>
<dbReference type="InterPro" id="IPR036388">
    <property type="entry name" value="WH-like_DNA-bd_sf"/>
</dbReference>
<reference evidence="7" key="2">
    <citation type="submission" date="2021-09" db="EMBL/GenBank/DDBJ databases">
        <authorList>
            <person name="Gilroy R."/>
        </authorList>
    </citation>
    <scope>NUCLEOTIDE SEQUENCE</scope>
    <source>
        <strain evidence="7">6966</strain>
    </source>
</reference>
<evidence type="ECO:0000259" key="5">
    <source>
        <dbReference type="Pfam" id="PF04542"/>
    </source>
</evidence>
<evidence type="ECO:0000256" key="2">
    <source>
        <dbReference type="ARBA" id="ARBA00023015"/>
    </source>
</evidence>
<dbReference type="Proteomes" id="UP000742098">
    <property type="component" value="Unassembled WGS sequence"/>
</dbReference>
<comment type="similarity">
    <text evidence="1">Belongs to the sigma-70 factor family. ECF subfamily.</text>
</comment>
<dbReference type="InterPro" id="IPR007627">
    <property type="entry name" value="RNA_pol_sigma70_r2"/>
</dbReference>
<dbReference type="PANTHER" id="PTHR43133">
    <property type="entry name" value="RNA POLYMERASE ECF-TYPE SIGMA FACTO"/>
    <property type="match status" value="1"/>
</dbReference>
<protein>
    <submittedName>
        <fullName evidence="7">RNA polymerase sigma factor</fullName>
    </submittedName>
</protein>
<dbReference type="Gene3D" id="1.10.1740.10">
    <property type="match status" value="1"/>
</dbReference>
<organism evidence="7 8">
    <name type="scientific">Butyricimonas virosa</name>
    <dbReference type="NCBI Taxonomy" id="544645"/>
    <lineage>
        <taxon>Bacteria</taxon>
        <taxon>Pseudomonadati</taxon>
        <taxon>Bacteroidota</taxon>
        <taxon>Bacteroidia</taxon>
        <taxon>Bacteroidales</taxon>
        <taxon>Odoribacteraceae</taxon>
        <taxon>Butyricimonas</taxon>
    </lineage>
</organism>
<dbReference type="PRINTS" id="PR00038">
    <property type="entry name" value="HTHLUXR"/>
</dbReference>
<evidence type="ECO:0000256" key="4">
    <source>
        <dbReference type="ARBA" id="ARBA00023163"/>
    </source>
</evidence>
<dbReference type="AlphaFoldDB" id="A0A921KXD9"/>
<gene>
    <name evidence="7" type="ORF">K8V05_02495</name>
</gene>
<evidence type="ECO:0000313" key="8">
    <source>
        <dbReference type="Proteomes" id="UP000742098"/>
    </source>
</evidence>
<dbReference type="PANTHER" id="PTHR43133:SF46">
    <property type="entry name" value="RNA POLYMERASE SIGMA-70 FACTOR ECF SUBFAMILY"/>
    <property type="match status" value="1"/>
</dbReference>
<dbReference type="InterPro" id="IPR013325">
    <property type="entry name" value="RNA_pol_sigma_r2"/>
</dbReference>
<dbReference type="GO" id="GO:0016987">
    <property type="term" value="F:sigma factor activity"/>
    <property type="evidence" value="ECO:0007669"/>
    <property type="project" value="UniProtKB-KW"/>
</dbReference>
<dbReference type="GO" id="GO:0006352">
    <property type="term" value="P:DNA-templated transcription initiation"/>
    <property type="evidence" value="ECO:0007669"/>
    <property type="project" value="InterPro"/>
</dbReference>
<dbReference type="CDD" id="cd06171">
    <property type="entry name" value="Sigma70_r4"/>
    <property type="match status" value="1"/>
</dbReference>
<evidence type="ECO:0000256" key="3">
    <source>
        <dbReference type="ARBA" id="ARBA00023082"/>
    </source>
</evidence>
<sequence length="180" mass="20850">MDDGILFERVTRDDAKALGIIMNRYATVLYSFVYKIVGETLTAEDIVQEIFITLWVKRRNLKPGPSLRNFLYLSARNLALNYIRTQKIHHAYVDNYRLEQTMDLLVVEEEKYRLLSEAINQLPPRTAEVIKYSCEGISQEEIANKMGITIATVKLLKSRGIQKLKEILGPLSFLMYFIQT</sequence>
<proteinExistence type="inferred from homology"/>
<dbReference type="InterPro" id="IPR014284">
    <property type="entry name" value="RNA_pol_sigma-70_dom"/>
</dbReference>
<accession>A0A921KXD9</accession>
<dbReference type="InterPro" id="IPR013324">
    <property type="entry name" value="RNA_pol_sigma_r3/r4-like"/>
</dbReference>
<dbReference type="InterPro" id="IPR000792">
    <property type="entry name" value="Tscrpt_reg_LuxR_C"/>
</dbReference>
<dbReference type="Pfam" id="PF04542">
    <property type="entry name" value="Sigma70_r2"/>
    <property type="match status" value="1"/>
</dbReference>
<keyword evidence="4" id="KW-0804">Transcription</keyword>
<evidence type="ECO:0000313" key="7">
    <source>
        <dbReference type="EMBL" id="HJF69605.1"/>
    </source>
</evidence>
<dbReference type="NCBIfam" id="TIGR02937">
    <property type="entry name" value="sigma70-ECF"/>
    <property type="match status" value="1"/>
</dbReference>
<comment type="caution">
    <text evidence="7">The sequence shown here is derived from an EMBL/GenBank/DDBJ whole genome shotgun (WGS) entry which is preliminary data.</text>
</comment>
<evidence type="ECO:0000256" key="1">
    <source>
        <dbReference type="ARBA" id="ARBA00010641"/>
    </source>
</evidence>
<name>A0A921KXD9_9BACT</name>
<keyword evidence="3" id="KW-0731">Sigma factor</keyword>
<reference evidence="7" key="1">
    <citation type="journal article" date="2021" name="PeerJ">
        <title>Extensive microbial diversity within the chicken gut microbiome revealed by metagenomics and culture.</title>
        <authorList>
            <person name="Gilroy R."/>
            <person name="Ravi A."/>
            <person name="Getino M."/>
            <person name="Pursley I."/>
            <person name="Horton D.L."/>
            <person name="Alikhan N.F."/>
            <person name="Baker D."/>
            <person name="Gharbi K."/>
            <person name="Hall N."/>
            <person name="Watson M."/>
            <person name="Adriaenssens E.M."/>
            <person name="Foster-Nyarko E."/>
            <person name="Jarju S."/>
            <person name="Secka A."/>
            <person name="Antonio M."/>
            <person name="Oren A."/>
            <person name="Chaudhuri R.R."/>
            <person name="La Ragione R."/>
            <person name="Hildebrand F."/>
            <person name="Pallen M.J."/>
        </authorList>
    </citation>
    <scope>NUCLEOTIDE SEQUENCE</scope>
    <source>
        <strain evidence="7">6966</strain>
    </source>
</reference>
<dbReference type="InterPro" id="IPR039425">
    <property type="entry name" value="RNA_pol_sigma-70-like"/>
</dbReference>
<evidence type="ECO:0000259" key="6">
    <source>
        <dbReference type="Pfam" id="PF08281"/>
    </source>
</evidence>
<feature type="domain" description="RNA polymerase sigma factor 70 region 4 type 2" evidence="6">
    <location>
        <begin position="113"/>
        <end position="164"/>
    </location>
</feature>
<dbReference type="Pfam" id="PF08281">
    <property type="entry name" value="Sigma70_r4_2"/>
    <property type="match status" value="1"/>
</dbReference>
<keyword evidence="2" id="KW-0805">Transcription regulation</keyword>